<gene>
    <name evidence="1" type="ORF">FMM08_14805</name>
</gene>
<dbReference type="RefSeq" id="WP_147927135.1">
    <property type="nucleotide sequence ID" value="NZ_VKAC01000008.1"/>
</dbReference>
<dbReference type="OrthoDB" id="3249195at2"/>
<dbReference type="Proteomes" id="UP000321234">
    <property type="component" value="Unassembled WGS sequence"/>
</dbReference>
<name>A0A5C8ZE38_9ACTN</name>
<accession>A0A5C8ZE38</accession>
<sequence>MSEVTWYERERDMGVVTDRWLRAARAELPEAVPKRFGDSEPLRHRFEAEGDEGLRRAWEAADGLLFLASRPVVPHAALAAPSRPGRARLGDVGAHVLRVALPPEDPRLRAFVLALTTPATVFVAVEERLGQQPGSGRGGHRYLAGLGQWLGLPEAPPRWCWFGEAYTRALLDPGGARRSRWWRRRAAGEDDELPELEPVAGGGLWSGGAWVPPAVRVVEAGLEPHDRCADSIPSSVAPGRPVWAGARRLRDW</sequence>
<organism evidence="1 2">
    <name type="scientific">Quadrisphaera setariae</name>
    <dbReference type="NCBI Taxonomy" id="2593304"/>
    <lineage>
        <taxon>Bacteria</taxon>
        <taxon>Bacillati</taxon>
        <taxon>Actinomycetota</taxon>
        <taxon>Actinomycetes</taxon>
        <taxon>Kineosporiales</taxon>
        <taxon>Kineosporiaceae</taxon>
        <taxon>Quadrisphaera</taxon>
    </lineage>
</organism>
<dbReference type="AlphaFoldDB" id="A0A5C8ZE38"/>
<evidence type="ECO:0000313" key="1">
    <source>
        <dbReference type="EMBL" id="TXR55559.1"/>
    </source>
</evidence>
<reference evidence="1 2" key="1">
    <citation type="submission" date="2019-07" db="EMBL/GenBank/DDBJ databases">
        <title>Quadrisphaera sp. strain DD2A genome sequencing and assembly.</title>
        <authorList>
            <person name="Kim I."/>
        </authorList>
    </citation>
    <scope>NUCLEOTIDE SEQUENCE [LARGE SCALE GENOMIC DNA]</scope>
    <source>
        <strain evidence="1 2">DD2A</strain>
    </source>
</reference>
<proteinExistence type="predicted"/>
<evidence type="ECO:0000313" key="2">
    <source>
        <dbReference type="Proteomes" id="UP000321234"/>
    </source>
</evidence>
<keyword evidence="2" id="KW-1185">Reference proteome</keyword>
<dbReference type="EMBL" id="VKAC01000008">
    <property type="protein sequence ID" value="TXR55559.1"/>
    <property type="molecule type" value="Genomic_DNA"/>
</dbReference>
<protein>
    <submittedName>
        <fullName evidence="1">Uncharacterized protein</fullName>
    </submittedName>
</protein>
<comment type="caution">
    <text evidence="1">The sequence shown here is derived from an EMBL/GenBank/DDBJ whole genome shotgun (WGS) entry which is preliminary data.</text>
</comment>